<feature type="region of interest" description="Disordered" evidence="1">
    <location>
        <begin position="22"/>
        <end position="42"/>
    </location>
</feature>
<gene>
    <name evidence="2" type="ORF">Xmlh_03820</name>
</gene>
<accession>A0A1T1NWG2</accession>
<dbReference type="AlphaFoldDB" id="A0A1T1NWG2"/>
<evidence type="ECO:0000313" key="3">
    <source>
        <dbReference type="Proteomes" id="UP000190559"/>
    </source>
</evidence>
<sequence>MELGRLSPTAALIAAIRGETTRGRGQVAPASSTNRKAEAASVVKQAKSTAQLERQLMELVRELPSDDLPAVRRARPLLIRQVLLWEFGQAFREHSEWTSIMRRIEAQLDATDPEGHAFAGLVRSLQRKA</sequence>
<evidence type="ECO:0000256" key="1">
    <source>
        <dbReference type="SAM" id="MobiDB-lite"/>
    </source>
</evidence>
<protein>
    <submittedName>
        <fullName evidence="2">Uncharacterized protein</fullName>
    </submittedName>
</protein>
<name>A0A1T1NWG2_9XANT</name>
<dbReference type="Proteomes" id="UP000190559">
    <property type="component" value="Unassembled WGS sequence"/>
</dbReference>
<proteinExistence type="predicted"/>
<evidence type="ECO:0000313" key="2">
    <source>
        <dbReference type="EMBL" id="OOW67701.1"/>
    </source>
</evidence>
<organism evidence="2 3">
    <name type="scientific">Xanthomonas axonopodis pv. melhusii</name>
    <dbReference type="NCBI Taxonomy" id="487834"/>
    <lineage>
        <taxon>Bacteria</taxon>
        <taxon>Pseudomonadati</taxon>
        <taxon>Pseudomonadota</taxon>
        <taxon>Gammaproteobacteria</taxon>
        <taxon>Lysobacterales</taxon>
        <taxon>Lysobacteraceae</taxon>
        <taxon>Xanthomonas</taxon>
    </lineage>
</organism>
<dbReference type="EMBL" id="LOJW01000036">
    <property type="protein sequence ID" value="OOW67701.1"/>
    <property type="molecule type" value="Genomic_DNA"/>
</dbReference>
<comment type="caution">
    <text evidence="2">The sequence shown here is derived from an EMBL/GenBank/DDBJ whole genome shotgun (WGS) entry which is preliminary data.</text>
</comment>
<reference evidence="2 3" key="1">
    <citation type="submission" date="2015-12" db="EMBL/GenBank/DDBJ databases">
        <authorList>
            <person name="Shamseldin A."/>
            <person name="Moawad H."/>
            <person name="Abd El-Rahim W.M."/>
            <person name="Sadowsky M.J."/>
        </authorList>
    </citation>
    <scope>NUCLEOTIDE SEQUENCE [LARGE SCALE GENOMIC DNA]</scope>
    <source>
        <strain evidence="2 3">LMG9050</strain>
    </source>
</reference>